<evidence type="ECO:0000259" key="4">
    <source>
        <dbReference type="Pfam" id="PF16640"/>
    </source>
</evidence>
<dbReference type="Gene3D" id="2.120.10.30">
    <property type="entry name" value="TolB, C-terminal domain"/>
    <property type="match status" value="2"/>
</dbReference>
<dbReference type="InterPro" id="IPR001258">
    <property type="entry name" value="NHL_repeat"/>
</dbReference>
<keyword evidence="1" id="KW-0677">Repeat</keyword>
<feature type="repeat" description="NHL" evidence="2">
    <location>
        <begin position="247"/>
        <end position="278"/>
    </location>
</feature>
<dbReference type="PANTHER" id="PTHR46388">
    <property type="entry name" value="NHL REPEAT-CONTAINING PROTEIN 2"/>
    <property type="match status" value="1"/>
</dbReference>
<name>A0ABW9KK45_9BACT</name>
<dbReference type="Proteomes" id="UP001634747">
    <property type="component" value="Unassembled WGS sequence"/>
</dbReference>
<sequence>MTATQRGVPPSSTFSHLCARSMRCLCLTLAASLLALSLPCIRAQDAVLVLTPSPTTTVAAGTGSAGYGGDGNSASAAQLAAPSAMARDAQGNIFLADTRNHRIRRIAAADGTISTIAGTGVQGFAGDEGPATQAQLDSPGGVAVLTDGTLVIVDTHNHRLRRVDAAGNIHTIAGTGTRGYSGDGAAATAAQLNGPLGVAAGLAGDLYIADAGNHCIRHLGADGTISTVAGDGTQGDAIDGAPATSTHLNLPVAVTVRADGSVLITDRGSNRILILQTDGTLHTLNTASVSLRRPSGTGTNSFGDTLIADTGNFRVAQISSSGAGSVLGSGEQGAPNPALAPIATAFGATASVLGTNTSAAPGQIAVLDRDHSQLLQVSLPRLAFADTVVATASLPRSVVLRNAGTTALSVTSIGLPAPFTTAATSTCGSAPFQLAANANCQLDLLFTPSTIGAVSTVLEVNIANGPPQRVTLLGNGLRTGTQLASSVSLQTSGTLNYAGVPLAITAAVLGSSTTAATGNVTFLDGTTVLGTSPLNPSAQATLTTAALATGAHTLSARYSGDALYLPSTSAASALTITLAPDFTATASNTAPLILHSGNPGALSLTLQPSNGVLNRVVTITVDGLPPGTAINVTPIPITLASDPVPVNIAFKLPVSLSQAQPSSALRLVLLAPFLLFLPARRRASALLLVALAVLPLALQGCGGGYLGGQSVTAQSATATYPVTVTATCTGVTGGTLTHTASFTVEVQP</sequence>
<evidence type="ECO:0000256" key="3">
    <source>
        <dbReference type="SAM" id="SignalP"/>
    </source>
</evidence>
<proteinExistence type="predicted"/>
<feature type="signal peptide" evidence="3">
    <location>
        <begin position="1"/>
        <end position="42"/>
    </location>
</feature>
<dbReference type="PANTHER" id="PTHR46388:SF2">
    <property type="entry name" value="NHL REPEAT-CONTAINING PROTEIN 2"/>
    <property type="match status" value="1"/>
</dbReference>
<feature type="repeat" description="NHL" evidence="2">
    <location>
        <begin position="187"/>
        <end position="222"/>
    </location>
</feature>
<organism evidence="5 6">
    <name type="scientific">Terriglobus aquaticus</name>
    <dbReference type="NCBI Taxonomy" id="940139"/>
    <lineage>
        <taxon>Bacteria</taxon>
        <taxon>Pseudomonadati</taxon>
        <taxon>Acidobacteriota</taxon>
        <taxon>Terriglobia</taxon>
        <taxon>Terriglobales</taxon>
        <taxon>Acidobacteriaceae</taxon>
        <taxon>Terriglobus</taxon>
    </lineage>
</organism>
<dbReference type="PROSITE" id="PS51125">
    <property type="entry name" value="NHL"/>
    <property type="match status" value="2"/>
</dbReference>
<accession>A0ABW9KK45</accession>
<dbReference type="InterPro" id="IPR013783">
    <property type="entry name" value="Ig-like_fold"/>
</dbReference>
<evidence type="ECO:0000313" key="6">
    <source>
        <dbReference type="Proteomes" id="UP001634747"/>
    </source>
</evidence>
<dbReference type="Pfam" id="PF16640">
    <property type="entry name" value="Big_3_5"/>
    <property type="match status" value="1"/>
</dbReference>
<dbReference type="EMBL" id="JBJYXY010000001">
    <property type="protein sequence ID" value="MFN2976126.1"/>
    <property type="molecule type" value="Genomic_DNA"/>
</dbReference>
<evidence type="ECO:0000256" key="2">
    <source>
        <dbReference type="PROSITE-ProRule" id="PRU00504"/>
    </source>
</evidence>
<dbReference type="RefSeq" id="WP_263412383.1">
    <property type="nucleotide sequence ID" value="NZ_JAGSYB010000001.1"/>
</dbReference>
<evidence type="ECO:0000256" key="1">
    <source>
        <dbReference type="ARBA" id="ARBA00022737"/>
    </source>
</evidence>
<feature type="domain" description="Bacterial Ig-like" evidence="4">
    <location>
        <begin position="492"/>
        <end position="577"/>
    </location>
</feature>
<gene>
    <name evidence="5" type="ORF">ACK2TP_10155</name>
</gene>
<evidence type="ECO:0000313" key="5">
    <source>
        <dbReference type="EMBL" id="MFN2976126.1"/>
    </source>
</evidence>
<dbReference type="Pfam" id="PF01436">
    <property type="entry name" value="NHL"/>
    <property type="match status" value="2"/>
</dbReference>
<dbReference type="SUPFAM" id="SSF101898">
    <property type="entry name" value="NHL repeat"/>
    <property type="match status" value="1"/>
</dbReference>
<comment type="caution">
    <text evidence="5">The sequence shown here is derived from an EMBL/GenBank/DDBJ whole genome shotgun (WGS) entry which is preliminary data.</text>
</comment>
<keyword evidence="3" id="KW-0732">Signal</keyword>
<feature type="chain" id="PRO_5045853291" evidence="3">
    <location>
        <begin position="43"/>
        <end position="748"/>
    </location>
</feature>
<dbReference type="InterPro" id="IPR032109">
    <property type="entry name" value="Big_3_5"/>
</dbReference>
<reference evidence="5 6" key="1">
    <citation type="submission" date="2024-12" db="EMBL/GenBank/DDBJ databases">
        <authorList>
            <person name="Lee Y."/>
        </authorList>
    </citation>
    <scope>NUCLEOTIDE SEQUENCE [LARGE SCALE GENOMIC DNA]</scope>
    <source>
        <strain evidence="5 6">03SUJ4</strain>
    </source>
</reference>
<protein>
    <submittedName>
        <fullName evidence="5">Ig-like domain repeat protein</fullName>
    </submittedName>
</protein>
<dbReference type="Gene3D" id="2.60.40.10">
    <property type="entry name" value="Immunoglobulins"/>
    <property type="match status" value="2"/>
</dbReference>
<dbReference type="InterPro" id="IPR011042">
    <property type="entry name" value="6-blade_b-propeller_TolB-like"/>
</dbReference>
<keyword evidence="6" id="KW-1185">Reference proteome</keyword>